<dbReference type="InterPro" id="IPR001128">
    <property type="entry name" value="Cyt_P450"/>
</dbReference>
<dbReference type="Proteomes" id="UP001055439">
    <property type="component" value="Chromosome 8"/>
</dbReference>
<keyword evidence="11" id="KW-0503">Monooxygenase</keyword>
<dbReference type="GO" id="GO:0016125">
    <property type="term" value="P:sterol metabolic process"/>
    <property type="evidence" value="ECO:0007669"/>
    <property type="project" value="TreeGrafter"/>
</dbReference>
<evidence type="ECO:0000256" key="4">
    <source>
        <dbReference type="ARBA" id="ARBA00022723"/>
    </source>
</evidence>
<evidence type="ECO:0000313" key="13">
    <source>
        <dbReference type="Proteomes" id="UP001055439"/>
    </source>
</evidence>
<dbReference type="Gene3D" id="1.10.630.10">
    <property type="entry name" value="Cytochrome P450"/>
    <property type="match status" value="1"/>
</dbReference>
<proteinExistence type="inferred from homology"/>
<dbReference type="GO" id="GO:0005506">
    <property type="term" value="F:iron ion binding"/>
    <property type="evidence" value="ECO:0007669"/>
    <property type="project" value="InterPro"/>
</dbReference>
<evidence type="ECO:0000256" key="5">
    <source>
        <dbReference type="ARBA" id="ARBA00022955"/>
    </source>
</evidence>
<evidence type="ECO:0000256" key="7">
    <source>
        <dbReference type="ARBA" id="ARBA00023002"/>
    </source>
</evidence>
<evidence type="ECO:0000256" key="6">
    <source>
        <dbReference type="ARBA" id="ARBA00022989"/>
    </source>
</evidence>
<dbReference type="GO" id="GO:0016132">
    <property type="term" value="P:brassinosteroid biosynthetic process"/>
    <property type="evidence" value="ECO:0007669"/>
    <property type="project" value="TreeGrafter"/>
</dbReference>
<dbReference type="PRINTS" id="PR00463">
    <property type="entry name" value="EP450I"/>
</dbReference>
<dbReference type="GO" id="GO:0020037">
    <property type="term" value="F:heme binding"/>
    <property type="evidence" value="ECO:0007669"/>
    <property type="project" value="InterPro"/>
</dbReference>
<keyword evidence="4 10" id="KW-0479">Metal-binding</keyword>
<dbReference type="PANTHER" id="PTHR24286">
    <property type="entry name" value="CYTOCHROME P450 26"/>
    <property type="match status" value="1"/>
</dbReference>
<comment type="cofactor">
    <cofactor evidence="10">
        <name>heme</name>
        <dbReference type="ChEBI" id="CHEBI:30413"/>
    </cofactor>
</comment>
<dbReference type="PANTHER" id="PTHR24286:SF194">
    <property type="entry name" value="STEROID (22S)-HYDROXYLASE"/>
    <property type="match status" value="1"/>
</dbReference>
<evidence type="ECO:0000256" key="3">
    <source>
        <dbReference type="ARBA" id="ARBA00022692"/>
    </source>
</evidence>
<keyword evidence="5" id="KW-0752">Steroid biosynthesis</keyword>
<keyword evidence="7 11" id="KW-0560">Oxidoreductase</keyword>
<dbReference type="OrthoDB" id="442633at2759"/>
<sequence length="116" mass="13170">MDSSGYDIPRGWSIIPIFAAAHLDPDVYDNPQKFDPWRWQTISGSTARIDNYMPFGQGLRNCAGLELAKMEIAVFLHHLVLNYDWEVAEPDEPLAYAFPEFAKGLPIKARKVSFIV</sequence>
<comment type="subcellular location">
    <subcellularLocation>
        <location evidence="1">Membrane</location>
        <topology evidence="1">Single-pass membrane protein</topology>
    </subcellularLocation>
</comment>
<keyword evidence="8 10" id="KW-0408">Iron</keyword>
<feature type="binding site" description="axial binding residue" evidence="10">
    <location>
        <position position="62"/>
    </location>
    <ligand>
        <name>heme</name>
        <dbReference type="ChEBI" id="CHEBI:30413"/>
    </ligand>
    <ligandPart>
        <name>Fe</name>
        <dbReference type="ChEBI" id="CHEBI:18248"/>
    </ligandPart>
</feature>
<dbReference type="GO" id="GO:0010268">
    <property type="term" value="P:brassinosteroid homeostasis"/>
    <property type="evidence" value="ECO:0007669"/>
    <property type="project" value="TreeGrafter"/>
</dbReference>
<protein>
    <submittedName>
        <fullName evidence="12">Cytochrome P450</fullName>
    </submittedName>
</protein>
<dbReference type="InterPro" id="IPR002401">
    <property type="entry name" value="Cyt_P450_E_grp-I"/>
</dbReference>
<dbReference type="GO" id="GO:0004497">
    <property type="term" value="F:monooxygenase activity"/>
    <property type="evidence" value="ECO:0007669"/>
    <property type="project" value="UniProtKB-KW"/>
</dbReference>
<organism evidence="12 13">
    <name type="scientific">Musa troglodytarum</name>
    <name type="common">fe'i banana</name>
    <dbReference type="NCBI Taxonomy" id="320322"/>
    <lineage>
        <taxon>Eukaryota</taxon>
        <taxon>Viridiplantae</taxon>
        <taxon>Streptophyta</taxon>
        <taxon>Embryophyta</taxon>
        <taxon>Tracheophyta</taxon>
        <taxon>Spermatophyta</taxon>
        <taxon>Magnoliopsida</taxon>
        <taxon>Liliopsida</taxon>
        <taxon>Zingiberales</taxon>
        <taxon>Musaceae</taxon>
        <taxon>Musa</taxon>
    </lineage>
</organism>
<gene>
    <name evidence="12" type="ORF">MUK42_16917</name>
</gene>
<dbReference type="AlphaFoldDB" id="A0A9E7HPB2"/>
<dbReference type="Pfam" id="PF00067">
    <property type="entry name" value="p450"/>
    <property type="match status" value="1"/>
</dbReference>
<evidence type="ECO:0000256" key="1">
    <source>
        <dbReference type="ARBA" id="ARBA00004167"/>
    </source>
</evidence>
<keyword evidence="6" id="KW-1133">Transmembrane helix</keyword>
<comment type="similarity">
    <text evidence="2 11">Belongs to the cytochrome P450 family.</text>
</comment>
<keyword evidence="5" id="KW-0444">Lipid biosynthesis</keyword>
<keyword evidence="13" id="KW-1185">Reference proteome</keyword>
<keyword evidence="9" id="KW-0472">Membrane</keyword>
<evidence type="ECO:0000256" key="11">
    <source>
        <dbReference type="RuleBase" id="RU000461"/>
    </source>
</evidence>
<dbReference type="PROSITE" id="PS00086">
    <property type="entry name" value="CYTOCHROME_P450"/>
    <property type="match status" value="1"/>
</dbReference>
<evidence type="ECO:0000256" key="9">
    <source>
        <dbReference type="ARBA" id="ARBA00023136"/>
    </source>
</evidence>
<evidence type="ECO:0000313" key="12">
    <source>
        <dbReference type="EMBL" id="URE34633.1"/>
    </source>
</evidence>
<keyword evidence="3" id="KW-0812">Transmembrane</keyword>
<evidence type="ECO:0000256" key="10">
    <source>
        <dbReference type="PIRSR" id="PIRSR602401-1"/>
    </source>
</evidence>
<dbReference type="InterPro" id="IPR017972">
    <property type="entry name" value="Cyt_P450_CS"/>
</dbReference>
<reference evidence="12" key="1">
    <citation type="submission" date="2022-05" db="EMBL/GenBank/DDBJ databases">
        <title>The Musa troglodytarum L. genome provides insights into the mechanism of non-climacteric behaviour and enrichment of carotenoids.</title>
        <authorList>
            <person name="Wang J."/>
        </authorList>
    </citation>
    <scope>NUCLEOTIDE SEQUENCE</scope>
    <source>
        <tissue evidence="12">Leaf</tissue>
    </source>
</reference>
<evidence type="ECO:0000256" key="8">
    <source>
        <dbReference type="ARBA" id="ARBA00023004"/>
    </source>
</evidence>
<dbReference type="InterPro" id="IPR036396">
    <property type="entry name" value="Cyt_P450_sf"/>
</dbReference>
<dbReference type="EMBL" id="CP097510">
    <property type="protein sequence ID" value="URE34633.1"/>
    <property type="molecule type" value="Genomic_DNA"/>
</dbReference>
<dbReference type="GO" id="GO:0016705">
    <property type="term" value="F:oxidoreductase activity, acting on paired donors, with incorporation or reduction of molecular oxygen"/>
    <property type="evidence" value="ECO:0007669"/>
    <property type="project" value="InterPro"/>
</dbReference>
<dbReference type="GO" id="GO:0016020">
    <property type="term" value="C:membrane"/>
    <property type="evidence" value="ECO:0007669"/>
    <property type="project" value="UniProtKB-SubCell"/>
</dbReference>
<keyword evidence="5" id="KW-0443">Lipid metabolism</keyword>
<keyword evidence="10 11" id="KW-0349">Heme</keyword>
<name>A0A9E7HPB2_9LILI</name>
<evidence type="ECO:0000256" key="2">
    <source>
        <dbReference type="ARBA" id="ARBA00010617"/>
    </source>
</evidence>
<dbReference type="SUPFAM" id="SSF48264">
    <property type="entry name" value="Cytochrome P450"/>
    <property type="match status" value="1"/>
</dbReference>
<accession>A0A9E7HPB2</accession>